<dbReference type="EMBL" id="BMAV01015827">
    <property type="protein sequence ID" value="GFY66113.1"/>
    <property type="molecule type" value="Genomic_DNA"/>
</dbReference>
<dbReference type="Gene3D" id="3.30.70.870">
    <property type="entry name" value="Elongation Factor G (Translational Gtpase), domain 3"/>
    <property type="match status" value="1"/>
</dbReference>
<dbReference type="GO" id="GO:0043022">
    <property type="term" value="F:ribosome binding"/>
    <property type="evidence" value="ECO:0007669"/>
    <property type="project" value="TreeGrafter"/>
</dbReference>
<keyword evidence="3 6" id="KW-0251">Elongation factor</keyword>
<dbReference type="AlphaFoldDB" id="A0A8X6Y5M3"/>
<keyword evidence="7" id="KW-1185">Reference proteome</keyword>
<dbReference type="GO" id="GO:0003924">
    <property type="term" value="F:GTPase activity"/>
    <property type="evidence" value="ECO:0007669"/>
    <property type="project" value="TreeGrafter"/>
</dbReference>
<dbReference type="SUPFAM" id="SSF54980">
    <property type="entry name" value="EF-G C-terminal domain-like"/>
    <property type="match status" value="1"/>
</dbReference>
<dbReference type="Proteomes" id="UP000886998">
    <property type="component" value="Unassembled WGS sequence"/>
</dbReference>
<dbReference type="PANTHER" id="PTHR42908:SF10">
    <property type="entry name" value="EUKARYOTIC TRANSLATION ELONGATION FACTOR 2"/>
    <property type="match status" value="1"/>
</dbReference>
<dbReference type="GO" id="GO:1990904">
    <property type="term" value="C:ribonucleoprotein complex"/>
    <property type="evidence" value="ECO:0007669"/>
    <property type="project" value="TreeGrafter"/>
</dbReference>
<evidence type="ECO:0000256" key="5">
    <source>
        <dbReference type="ARBA" id="ARBA00023134"/>
    </source>
</evidence>
<keyword evidence="4" id="KW-0648">Protein biosynthesis</keyword>
<evidence type="ECO:0000256" key="1">
    <source>
        <dbReference type="ARBA" id="ARBA00022490"/>
    </source>
</evidence>
<evidence type="ECO:0000256" key="4">
    <source>
        <dbReference type="ARBA" id="ARBA00022917"/>
    </source>
</evidence>
<keyword evidence="5" id="KW-0342">GTP-binding</keyword>
<gene>
    <name evidence="6" type="primary">eef-2</name>
    <name evidence="6" type="ORF">TNIN_423741</name>
</gene>
<accession>A0A8X6Y5M3</accession>
<evidence type="ECO:0000313" key="6">
    <source>
        <dbReference type="EMBL" id="GFY66113.1"/>
    </source>
</evidence>
<evidence type="ECO:0000256" key="2">
    <source>
        <dbReference type="ARBA" id="ARBA00022741"/>
    </source>
</evidence>
<evidence type="ECO:0000256" key="3">
    <source>
        <dbReference type="ARBA" id="ARBA00022768"/>
    </source>
</evidence>
<dbReference type="GO" id="GO:0005829">
    <property type="term" value="C:cytosol"/>
    <property type="evidence" value="ECO:0007669"/>
    <property type="project" value="TreeGrafter"/>
</dbReference>
<protein>
    <submittedName>
        <fullName evidence="6">Elongation factor 2</fullName>
    </submittedName>
</protein>
<evidence type="ECO:0000313" key="7">
    <source>
        <dbReference type="Proteomes" id="UP000886998"/>
    </source>
</evidence>
<sequence>MFNCVCVFPLNTTLSGFSNSKVRLFGYFKDAIQIGEFKCNVVDDDAMFYDVIIGLNVLMQDKTKINENGITIRNKPKCTEELPTLSVLPINLSPDDIEINIAPDIHDQRTVTVSLVVRVPVELQYPFDLPKLEDNLKRLQRSDPVIKCITEKPDEYIVADTEELHLENCLKDEKEDKACIPLKKTDPVVVVPKSVPKEVKRRAHEKRRPRIKENKDYYFIPKRKKKLENSVAHCDHRVLVNHKRREKEDVPLKTCHTDHLGKHRITNFDEGYCLADQPIPRWPWGADGYLEAPPLTARSRLSVLGAWLSVAPSTSTLKGADAIETRYDAIEGRRRRG</sequence>
<dbReference type="InterPro" id="IPR035647">
    <property type="entry name" value="EFG_III/V"/>
</dbReference>
<dbReference type="OrthoDB" id="364892at2759"/>
<proteinExistence type="predicted"/>
<comment type="caution">
    <text evidence="6">The sequence shown here is derived from an EMBL/GenBank/DDBJ whole genome shotgun (WGS) entry which is preliminary data.</text>
</comment>
<organism evidence="6 7">
    <name type="scientific">Trichonephila inaurata madagascariensis</name>
    <dbReference type="NCBI Taxonomy" id="2747483"/>
    <lineage>
        <taxon>Eukaryota</taxon>
        <taxon>Metazoa</taxon>
        <taxon>Ecdysozoa</taxon>
        <taxon>Arthropoda</taxon>
        <taxon>Chelicerata</taxon>
        <taxon>Arachnida</taxon>
        <taxon>Araneae</taxon>
        <taxon>Araneomorphae</taxon>
        <taxon>Entelegynae</taxon>
        <taxon>Araneoidea</taxon>
        <taxon>Nephilidae</taxon>
        <taxon>Trichonephila</taxon>
        <taxon>Trichonephila inaurata</taxon>
    </lineage>
</organism>
<dbReference type="GO" id="GO:0003746">
    <property type="term" value="F:translation elongation factor activity"/>
    <property type="evidence" value="ECO:0007669"/>
    <property type="project" value="UniProtKB-KW"/>
</dbReference>
<dbReference type="PANTHER" id="PTHR42908">
    <property type="entry name" value="TRANSLATION ELONGATION FACTOR-RELATED"/>
    <property type="match status" value="1"/>
</dbReference>
<keyword evidence="1" id="KW-0963">Cytoplasm</keyword>
<reference evidence="6" key="1">
    <citation type="submission" date="2020-08" db="EMBL/GenBank/DDBJ databases">
        <title>Multicomponent nature underlies the extraordinary mechanical properties of spider dragline silk.</title>
        <authorList>
            <person name="Kono N."/>
            <person name="Nakamura H."/>
            <person name="Mori M."/>
            <person name="Yoshida Y."/>
            <person name="Ohtoshi R."/>
            <person name="Malay A.D."/>
            <person name="Moran D.A.P."/>
            <person name="Tomita M."/>
            <person name="Numata K."/>
            <person name="Arakawa K."/>
        </authorList>
    </citation>
    <scope>NUCLEOTIDE SEQUENCE</scope>
</reference>
<name>A0A8X6Y5M3_9ARAC</name>
<dbReference type="FunFam" id="3.30.70.870:FF:000002">
    <property type="entry name" value="Translation elongation factor 2"/>
    <property type="match status" value="1"/>
</dbReference>
<keyword evidence="2" id="KW-0547">Nucleotide-binding</keyword>
<dbReference type="GO" id="GO:0005525">
    <property type="term" value="F:GTP binding"/>
    <property type="evidence" value="ECO:0007669"/>
    <property type="project" value="UniProtKB-KW"/>
</dbReference>